<reference evidence="1 2" key="1">
    <citation type="journal article" date="2014" name="Mol. Plant">
        <title>Chromosome Scale Genome Assembly and Transcriptome Profiling of Nannochloropsis gaditana in Nitrogen Depletion.</title>
        <authorList>
            <person name="Corteggiani Carpinelli E."/>
            <person name="Telatin A."/>
            <person name="Vitulo N."/>
            <person name="Forcato C."/>
            <person name="D'Angelo M."/>
            <person name="Schiavon R."/>
            <person name="Vezzi A."/>
            <person name="Giacometti G.M."/>
            <person name="Morosinotto T."/>
            <person name="Valle G."/>
        </authorList>
    </citation>
    <scope>NUCLEOTIDE SEQUENCE [LARGE SCALE GENOMIC DNA]</scope>
    <source>
        <strain evidence="1 2">B-31</strain>
    </source>
</reference>
<dbReference type="Proteomes" id="UP000019335">
    <property type="component" value="Chromosome 6"/>
</dbReference>
<dbReference type="AlphaFoldDB" id="W7TKV4"/>
<keyword evidence="2" id="KW-1185">Reference proteome</keyword>
<gene>
    <name evidence="1" type="ORF">Naga_100034g29</name>
</gene>
<dbReference type="SUPFAM" id="SSF51735">
    <property type="entry name" value="NAD(P)-binding Rossmann-fold domains"/>
    <property type="match status" value="1"/>
</dbReference>
<dbReference type="PRINTS" id="PR00081">
    <property type="entry name" value="GDHRDH"/>
</dbReference>
<accession>W7TKV4</accession>
<protein>
    <submittedName>
        <fullName evidence="1">Short-chain dehydrogenase reductase sdr</fullName>
    </submittedName>
</protein>
<proteinExistence type="predicted"/>
<dbReference type="GO" id="GO:0016616">
    <property type="term" value="F:oxidoreductase activity, acting on the CH-OH group of donors, NAD or NADP as acceptor"/>
    <property type="evidence" value="ECO:0007669"/>
    <property type="project" value="TreeGrafter"/>
</dbReference>
<dbReference type="PANTHER" id="PTHR45458">
    <property type="entry name" value="SHORT-CHAIN DEHYDROGENASE/REDUCTASE SDR"/>
    <property type="match status" value="1"/>
</dbReference>
<dbReference type="PANTHER" id="PTHR45458:SF1">
    <property type="entry name" value="SHORT CHAIN DEHYDROGENASE"/>
    <property type="match status" value="1"/>
</dbReference>
<evidence type="ECO:0000313" key="2">
    <source>
        <dbReference type="Proteomes" id="UP000019335"/>
    </source>
</evidence>
<dbReference type="Pfam" id="PF00106">
    <property type="entry name" value="adh_short"/>
    <property type="match status" value="1"/>
</dbReference>
<sequence length="338" mass="37261">MGNKALGARKRQLGAVNHINACSLGWLMCIFQVTFRAIHFLDGKVRDVHSRKHTICTERNIGRKSLVRTSAQFESPISPDLVTRAEMKGISSAFTTSIVIGCNRGIGLELCKQLHIRGDRVVGVCRKASDELKALGLWKVMENMDITVEEDTRRLGADNLGTVDNLWLNAGIGDGIEDSLVEGLNYGQILRSFETNAVGPLRCVQSFLPSLKRGSKVLLVTSRMGSVEDNTSGGSYGYRMSKAALNIVGKSLSLDLLHKGIAVLVLHPGFVKTDMTKLYWGEKGIISPATSAQEDLHYYMGMSIKRWMGFMEICRKFRTCCESYYLLPIGSCNCVANS</sequence>
<dbReference type="InterPro" id="IPR002347">
    <property type="entry name" value="SDR_fam"/>
</dbReference>
<dbReference type="Gene3D" id="3.40.50.720">
    <property type="entry name" value="NAD(P)-binding Rossmann-like Domain"/>
    <property type="match status" value="1"/>
</dbReference>
<name>W7TKV4_9STRA</name>
<dbReference type="OrthoDB" id="5296at2759"/>
<dbReference type="InterPro" id="IPR036291">
    <property type="entry name" value="NAD(P)-bd_dom_sf"/>
</dbReference>
<dbReference type="CDD" id="cd05325">
    <property type="entry name" value="carb_red_sniffer_like_SDR_c"/>
    <property type="match status" value="1"/>
</dbReference>
<evidence type="ECO:0000313" key="1">
    <source>
        <dbReference type="EMBL" id="EWM27730.1"/>
    </source>
</evidence>
<organism evidence="1 2">
    <name type="scientific">Nannochloropsis gaditana</name>
    <dbReference type="NCBI Taxonomy" id="72520"/>
    <lineage>
        <taxon>Eukaryota</taxon>
        <taxon>Sar</taxon>
        <taxon>Stramenopiles</taxon>
        <taxon>Ochrophyta</taxon>
        <taxon>Eustigmatophyceae</taxon>
        <taxon>Eustigmatales</taxon>
        <taxon>Monodopsidaceae</taxon>
        <taxon>Nannochloropsis</taxon>
    </lineage>
</organism>
<comment type="caution">
    <text evidence="1">The sequence shown here is derived from an EMBL/GenBank/DDBJ whole genome shotgun (WGS) entry which is preliminary data.</text>
</comment>
<dbReference type="EMBL" id="AZIL01000424">
    <property type="protein sequence ID" value="EWM27730.1"/>
    <property type="molecule type" value="Genomic_DNA"/>
</dbReference>
<dbReference type="InterPro" id="IPR052184">
    <property type="entry name" value="SDR_enzymes"/>
</dbReference>